<dbReference type="EMBL" id="CCXY01000420">
    <property type="protein sequence ID" value="CEG13830.1"/>
    <property type="molecule type" value="Genomic_DNA"/>
</dbReference>
<dbReference type="CDD" id="cd00090">
    <property type="entry name" value="HTH_ARSR"/>
    <property type="match status" value="1"/>
</dbReference>
<evidence type="ECO:0000313" key="5">
    <source>
        <dbReference type="EMBL" id="CEG13830.1"/>
    </source>
</evidence>
<reference evidence="5" key="1">
    <citation type="submission" date="2014-09" db="EMBL/GenBank/DDBJ databases">
        <authorList>
            <person name="Probst J Alexander"/>
        </authorList>
    </citation>
    <scope>NUCLEOTIDE SEQUENCE</scope>
</reference>
<dbReference type="SUPFAM" id="SSF46785">
    <property type="entry name" value="Winged helix' DNA-binding domain"/>
    <property type="match status" value="1"/>
</dbReference>
<dbReference type="PROSITE" id="PS51118">
    <property type="entry name" value="HTH_HXLR"/>
    <property type="match status" value="1"/>
</dbReference>
<dbReference type="InterPro" id="IPR036388">
    <property type="entry name" value="WH-like_DNA-bd_sf"/>
</dbReference>
<dbReference type="PANTHER" id="PTHR33204:SF18">
    <property type="entry name" value="TRANSCRIPTIONAL REGULATORY PROTEIN"/>
    <property type="match status" value="1"/>
</dbReference>
<evidence type="ECO:0000256" key="2">
    <source>
        <dbReference type="ARBA" id="ARBA00023125"/>
    </source>
</evidence>
<dbReference type="Gene3D" id="1.10.10.10">
    <property type="entry name" value="Winged helix-like DNA-binding domain superfamily/Winged helix DNA-binding domain"/>
    <property type="match status" value="1"/>
</dbReference>
<organism evidence="5">
    <name type="scientific">groundwater metagenome</name>
    <dbReference type="NCBI Taxonomy" id="717931"/>
    <lineage>
        <taxon>unclassified sequences</taxon>
        <taxon>metagenomes</taxon>
        <taxon>ecological metagenomes</taxon>
    </lineage>
</organism>
<evidence type="ECO:0000256" key="1">
    <source>
        <dbReference type="ARBA" id="ARBA00023015"/>
    </source>
</evidence>
<dbReference type="Pfam" id="PF01638">
    <property type="entry name" value="HxlR"/>
    <property type="match status" value="1"/>
</dbReference>
<dbReference type="InterPro" id="IPR036390">
    <property type="entry name" value="WH_DNA-bd_sf"/>
</dbReference>
<keyword evidence="1" id="KW-0805">Transcription regulation</keyword>
<dbReference type="GO" id="GO:0003677">
    <property type="term" value="F:DNA binding"/>
    <property type="evidence" value="ECO:0007669"/>
    <property type="project" value="UniProtKB-KW"/>
</dbReference>
<evidence type="ECO:0000256" key="3">
    <source>
        <dbReference type="ARBA" id="ARBA00023163"/>
    </source>
</evidence>
<keyword evidence="2" id="KW-0238">DNA-binding</keyword>
<dbReference type="InterPro" id="IPR011991">
    <property type="entry name" value="ArsR-like_HTH"/>
</dbReference>
<dbReference type="InterPro" id="IPR002577">
    <property type="entry name" value="HTH_HxlR"/>
</dbReference>
<accession>A0A098EFL2</accession>
<proteinExistence type="predicted"/>
<protein>
    <submittedName>
        <fullName evidence="5">Uncharacterized HTH-type transcriptional regulator YvaP (Modular protein)</fullName>
    </submittedName>
</protein>
<name>A0A098EFL2_9ZZZZ</name>
<keyword evidence="3" id="KW-0804">Transcription</keyword>
<dbReference type="PANTHER" id="PTHR33204">
    <property type="entry name" value="TRANSCRIPTIONAL REGULATOR, MARR FAMILY"/>
    <property type="match status" value="1"/>
</dbReference>
<gene>
    <name evidence="5" type="ORF">MSIBF_A560005</name>
</gene>
<evidence type="ECO:0000259" key="4">
    <source>
        <dbReference type="PROSITE" id="PS51118"/>
    </source>
</evidence>
<feature type="domain" description="HTH hxlR-type" evidence="4">
    <location>
        <begin position="26"/>
        <end position="120"/>
    </location>
</feature>
<dbReference type="AlphaFoldDB" id="A0A098EFL2"/>
<sequence length="120" mass="14040">MSNPHNTKNCPIMGTDKCIFKEIGKCPISEISKILAKRWVMQIMRELLAGNRRFNELQKSLKSISPRVLSERLDEMENYGIIKREIYAEVPVKVKYSLTEKGLDLKESLNALAKWWIKWE</sequence>